<dbReference type="Pfam" id="PF13622">
    <property type="entry name" value="4HBT_3"/>
    <property type="match status" value="1"/>
</dbReference>
<dbReference type="InterPro" id="IPR029069">
    <property type="entry name" value="HotDog_dom_sf"/>
</dbReference>
<organism evidence="4 5">
    <name type="scientific">Pseudaquabacterium inlustre</name>
    <dbReference type="NCBI Taxonomy" id="2984192"/>
    <lineage>
        <taxon>Bacteria</taxon>
        <taxon>Pseudomonadati</taxon>
        <taxon>Pseudomonadota</taxon>
        <taxon>Betaproteobacteria</taxon>
        <taxon>Burkholderiales</taxon>
        <taxon>Sphaerotilaceae</taxon>
        <taxon>Pseudaquabacterium</taxon>
    </lineage>
</organism>
<proteinExistence type="predicted"/>
<evidence type="ECO:0000313" key="5">
    <source>
        <dbReference type="Proteomes" id="UP001365405"/>
    </source>
</evidence>
<reference evidence="4 5" key="1">
    <citation type="submission" date="2024-04" db="EMBL/GenBank/DDBJ databases">
        <title>Novel species of the genus Ideonella isolated from streams.</title>
        <authorList>
            <person name="Lu H."/>
        </authorList>
    </citation>
    <scope>NUCLEOTIDE SEQUENCE [LARGE SCALE GENOMIC DNA]</scope>
    <source>
        <strain evidence="4 5">DXS22W</strain>
    </source>
</reference>
<dbReference type="Pfam" id="PF20789">
    <property type="entry name" value="4HBT_3C"/>
    <property type="match status" value="1"/>
</dbReference>
<evidence type="ECO:0000313" key="4">
    <source>
        <dbReference type="EMBL" id="MEK8050166.1"/>
    </source>
</evidence>
<dbReference type="InterPro" id="IPR049449">
    <property type="entry name" value="TesB_ACOT8-like_N"/>
</dbReference>
<dbReference type="SUPFAM" id="SSF54637">
    <property type="entry name" value="Thioesterase/thiol ester dehydrase-isomerase"/>
    <property type="match status" value="1"/>
</dbReference>
<dbReference type="Gene3D" id="2.40.160.210">
    <property type="entry name" value="Acyl-CoA thioesterase, double hotdog domain"/>
    <property type="match status" value="1"/>
</dbReference>
<accession>A0ABU9CEP5</accession>
<feature type="domain" description="Acyl-CoA thioesterase-like N-terminal HotDog" evidence="2">
    <location>
        <begin position="27"/>
        <end position="109"/>
    </location>
</feature>
<name>A0ABU9CEP5_9BURK</name>
<protein>
    <submittedName>
        <fullName evidence="4">Thioesterase family protein</fullName>
    </submittedName>
</protein>
<evidence type="ECO:0000259" key="3">
    <source>
        <dbReference type="Pfam" id="PF20789"/>
    </source>
</evidence>
<feature type="region of interest" description="Disordered" evidence="1">
    <location>
        <begin position="119"/>
        <end position="142"/>
    </location>
</feature>
<comment type="caution">
    <text evidence="4">The sequence shown here is derived from an EMBL/GenBank/DDBJ whole genome shotgun (WGS) entry which is preliminary data.</text>
</comment>
<evidence type="ECO:0000259" key="2">
    <source>
        <dbReference type="Pfam" id="PF13622"/>
    </source>
</evidence>
<gene>
    <name evidence="4" type="ORF">AACH10_07945</name>
</gene>
<sequence length="269" mass="28988">MSTDRELPAAAYTALSPRLVRASELTRGPWDPQHQHAGPPIAMVCRAIEAVAAEHGLTHIGRITANLLRPVPIAELEIEVSTDYAGRNAAHYSASLWGAGKELARFTALAQRENALQLPEGLDGHPLPHAPRTPDESTPNRMPFGRPVGYADLVENRIASGHFFRGRCAAWFRLNRPLVAGEAPSGYQRVAVAADSGNGISAVLDFARHSFVNSDLTINLLRRPVGEWVCVDARTLLAPNGCGLAESQLFDEAGLIGRATQSLAVRERG</sequence>
<dbReference type="Proteomes" id="UP001365405">
    <property type="component" value="Unassembled WGS sequence"/>
</dbReference>
<dbReference type="RefSeq" id="WP_341409834.1">
    <property type="nucleotide sequence ID" value="NZ_JBBUTH010000003.1"/>
</dbReference>
<evidence type="ECO:0000256" key="1">
    <source>
        <dbReference type="SAM" id="MobiDB-lite"/>
    </source>
</evidence>
<feature type="domain" description="Acyl-CoA thioesterase-like C-terminal" evidence="3">
    <location>
        <begin position="134"/>
        <end position="265"/>
    </location>
</feature>
<dbReference type="InterPro" id="IPR049450">
    <property type="entry name" value="ACOT8-like_C"/>
</dbReference>
<keyword evidence="5" id="KW-1185">Reference proteome</keyword>
<dbReference type="InterPro" id="IPR042171">
    <property type="entry name" value="Acyl-CoA_hotdog"/>
</dbReference>
<dbReference type="EMBL" id="JBBUTH010000003">
    <property type="protein sequence ID" value="MEK8050166.1"/>
    <property type="molecule type" value="Genomic_DNA"/>
</dbReference>